<dbReference type="Proteomes" id="UP000560069">
    <property type="component" value="Unassembled WGS sequence"/>
</dbReference>
<keyword evidence="3" id="KW-1185">Reference proteome</keyword>
<sequence length="297" mass="33612">MVARDLLARSNEEISFGQIHRLLYLIEGYSLGIQGVTLIDDTVLAGESGPEWPALLDDRGREEVLEKDSDPTYTEAEAKILDMVFAKYGRLPLSRLNEITSRQWPVRERPFGEVILTAEMRIHFQDLLAAQRVQSGERMPELIAFRYRSGTAYAMSGDGHGHVRGVKNDDRVIELPEVHLGQEDPHGADYAVSRIEKYVLMALRLWEKGSEDFYPVARQTIKQIDTLRAEAERVEDDYDRRDSLRRLGHCRSTLEFLRYYSPGIEGSGPVRPAQIKGKKIGSITSSGLPSLGKRGKR</sequence>
<organism evidence="2 3">
    <name type="scientific">Nesterenkonia sandarakina</name>
    <dbReference type="NCBI Taxonomy" id="272918"/>
    <lineage>
        <taxon>Bacteria</taxon>
        <taxon>Bacillati</taxon>
        <taxon>Actinomycetota</taxon>
        <taxon>Actinomycetes</taxon>
        <taxon>Micrococcales</taxon>
        <taxon>Micrococcaceae</taxon>
        <taxon>Nesterenkonia</taxon>
    </lineage>
</organism>
<comment type="caution">
    <text evidence="2">The sequence shown here is derived from an EMBL/GenBank/DDBJ whole genome shotgun (WGS) entry which is preliminary data.</text>
</comment>
<dbReference type="AlphaFoldDB" id="A0A7Z0E7D6"/>
<evidence type="ECO:0000256" key="1">
    <source>
        <dbReference type="SAM" id="MobiDB-lite"/>
    </source>
</evidence>
<name>A0A7Z0E7D6_9MICC</name>
<dbReference type="RefSeq" id="WP_179441013.1">
    <property type="nucleotide sequence ID" value="NZ_BAAALK010000008.1"/>
</dbReference>
<accession>A0A7Z0E7D6</accession>
<dbReference type="EMBL" id="JACCFQ010000001">
    <property type="protein sequence ID" value="NYJ15985.1"/>
    <property type="molecule type" value="Genomic_DNA"/>
</dbReference>
<proteinExistence type="predicted"/>
<evidence type="ECO:0000313" key="3">
    <source>
        <dbReference type="Proteomes" id="UP000560069"/>
    </source>
</evidence>
<feature type="region of interest" description="Disordered" evidence="1">
    <location>
        <begin position="268"/>
        <end position="297"/>
    </location>
</feature>
<protein>
    <submittedName>
        <fullName evidence="2">Putative phage-associated protein</fullName>
    </submittedName>
</protein>
<gene>
    <name evidence="2" type="ORF">HNR11_000519</name>
</gene>
<reference evidence="2 3" key="1">
    <citation type="submission" date="2020-07" db="EMBL/GenBank/DDBJ databases">
        <title>Sequencing the genomes of 1000 actinobacteria strains.</title>
        <authorList>
            <person name="Klenk H.-P."/>
        </authorList>
    </citation>
    <scope>NUCLEOTIDE SEQUENCE [LARGE SCALE GENOMIC DNA]</scope>
    <source>
        <strain evidence="2 3">DSM 15664</strain>
    </source>
</reference>
<evidence type="ECO:0000313" key="2">
    <source>
        <dbReference type="EMBL" id="NYJ15985.1"/>
    </source>
</evidence>